<reference evidence="2 3" key="1">
    <citation type="journal article" date="2010" name="Nature">
        <title>The Ectocarpus genome and the independent evolution of multicellularity in brown algae.</title>
        <authorList>
            <person name="Cock J.M."/>
            <person name="Sterck L."/>
            <person name="Rouze P."/>
            <person name="Scornet D."/>
            <person name="Allen A.E."/>
            <person name="Amoutzias G."/>
            <person name="Anthouard V."/>
            <person name="Artiguenave F."/>
            <person name="Aury J.M."/>
            <person name="Badger J.H."/>
            <person name="Beszteri B."/>
            <person name="Billiau K."/>
            <person name="Bonnet E."/>
            <person name="Bothwell J.H."/>
            <person name="Bowler C."/>
            <person name="Boyen C."/>
            <person name="Brownlee C."/>
            <person name="Carrano C.J."/>
            <person name="Charrier B."/>
            <person name="Cho G.Y."/>
            <person name="Coelho S.M."/>
            <person name="Collen J."/>
            <person name="Corre E."/>
            <person name="Da Silva C."/>
            <person name="Delage L."/>
            <person name="Delaroque N."/>
            <person name="Dittami S.M."/>
            <person name="Doulbeau S."/>
            <person name="Elias M."/>
            <person name="Farnham G."/>
            <person name="Gachon C.M."/>
            <person name="Gschloessl B."/>
            <person name="Heesch S."/>
            <person name="Jabbari K."/>
            <person name="Jubin C."/>
            <person name="Kawai H."/>
            <person name="Kimura K."/>
            <person name="Kloareg B."/>
            <person name="Kupper F.C."/>
            <person name="Lang D."/>
            <person name="Le Bail A."/>
            <person name="Leblanc C."/>
            <person name="Lerouge P."/>
            <person name="Lohr M."/>
            <person name="Lopez P.J."/>
            <person name="Martens C."/>
            <person name="Maumus F."/>
            <person name="Michel G."/>
            <person name="Miranda-Saavedra D."/>
            <person name="Morales J."/>
            <person name="Moreau H."/>
            <person name="Motomura T."/>
            <person name="Nagasato C."/>
            <person name="Napoli C.A."/>
            <person name="Nelson D.R."/>
            <person name="Nyvall-Collen P."/>
            <person name="Peters A.F."/>
            <person name="Pommier C."/>
            <person name="Potin P."/>
            <person name="Poulain J."/>
            <person name="Quesneville H."/>
            <person name="Read B."/>
            <person name="Rensing S.A."/>
            <person name="Ritter A."/>
            <person name="Rousvoal S."/>
            <person name="Samanta M."/>
            <person name="Samson G."/>
            <person name="Schroeder D.C."/>
            <person name="Segurens B."/>
            <person name="Strittmatter M."/>
            <person name="Tonon T."/>
            <person name="Tregear J.W."/>
            <person name="Valentin K."/>
            <person name="von Dassow P."/>
            <person name="Yamagishi T."/>
            <person name="Van de Peer Y."/>
            <person name="Wincker P."/>
        </authorList>
    </citation>
    <scope>NUCLEOTIDE SEQUENCE [LARGE SCALE GENOMIC DNA]</scope>
    <source>
        <strain evidence="3">Ec32 / CCAP1310/4</strain>
    </source>
</reference>
<name>D8LI04_ECTSI</name>
<feature type="compositionally biased region" description="Basic residues" evidence="1">
    <location>
        <begin position="42"/>
        <end position="55"/>
    </location>
</feature>
<evidence type="ECO:0000256" key="1">
    <source>
        <dbReference type="SAM" id="MobiDB-lite"/>
    </source>
</evidence>
<dbReference type="EMBL" id="FN649738">
    <property type="protein sequence ID" value="CBN74435.1"/>
    <property type="molecule type" value="Genomic_DNA"/>
</dbReference>
<feature type="region of interest" description="Disordered" evidence="1">
    <location>
        <begin position="1"/>
        <end position="96"/>
    </location>
</feature>
<evidence type="ECO:0000313" key="3">
    <source>
        <dbReference type="Proteomes" id="UP000002630"/>
    </source>
</evidence>
<protein>
    <submittedName>
        <fullName evidence="2">Uncharacterized protein</fullName>
    </submittedName>
</protein>
<proteinExistence type="predicted"/>
<evidence type="ECO:0000313" key="2">
    <source>
        <dbReference type="EMBL" id="CBN74435.1"/>
    </source>
</evidence>
<dbReference type="InParanoid" id="D8LI04"/>
<dbReference type="Proteomes" id="UP000002630">
    <property type="component" value="Linkage Group LG13"/>
</dbReference>
<dbReference type="AlphaFoldDB" id="D8LI04"/>
<accession>D8LI04</accession>
<dbReference type="EMBL" id="FN648376">
    <property type="protein sequence ID" value="CBN74435.1"/>
    <property type="molecule type" value="Genomic_DNA"/>
</dbReference>
<sequence length="142" mass="15965">MPGHDEEHKGGAGRHEHGGKGEEEHGRPGHKHEGGPPPGGRPGRRGGRRGHKGKRRPDDEDDTDDEDSEEEDDDDDCCDDEEEEKFPGVRRAGRVAGKAWKKEHGILGKIKDLNPQQKKDIRTAKREARMAFRKNARQEARK</sequence>
<gene>
    <name evidence="2" type="ORF">Esi_0020_0174</name>
</gene>
<feature type="compositionally biased region" description="Acidic residues" evidence="1">
    <location>
        <begin position="59"/>
        <end position="84"/>
    </location>
</feature>
<keyword evidence="3" id="KW-1185">Reference proteome</keyword>
<feature type="compositionally biased region" description="Basic and acidic residues" evidence="1">
    <location>
        <begin position="1"/>
        <end position="34"/>
    </location>
</feature>
<organism evidence="2 3">
    <name type="scientific">Ectocarpus siliculosus</name>
    <name type="common">Brown alga</name>
    <name type="synonym">Conferva siliculosa</name>
    <dbReference type="NCBI Taxonomy" id="2880"/>
    <lineage>
        <taxon>Eukaryota</taxon>
        <taxon>Sar</taxon>
        <taxon>Stramenopiles</taxon>
        <taxon>Ochrophyta</taxon>
        <taxon>PX clade</taxon>
        <taxon>Phaeophyceae</taxon>
        <taxon>Ectocarpales</taxon>
        <taxon>Ectocarpaceae</taxon>
        <taxon>Ectocarpus</taxon>
    </lineage>
</organism>